<dbReference type="GO" id="GO:0046294">
    <property type="term" value="P:formaldehyde catabolic process"/>
    <property type="evidence" value="ECO:0007669"/>
    <property type="project" value="TreeGrafter"/>
</dbReference>
<dbReference type="PANTHER" id="PTHR43880">
    <property type="entry name" value="ALCOHOL DEHYDROGENASE"/>
    <property type="match status" value="1"/>
</dbReference>
<evidence type="ECO:0000256" key="3">
    <source>
        <dbReference type="ARBA" id="ARBA00022833"/>
    </source>
</evidence>
<dbReference type="SMART" id="SM00829">
    <property type="entry name" value="PKS_ER"/>
    <property type="match status" value="1"/>
</dbReference>
<feature type="domain" description="Enoyl reductase (ER)" evidence="7">
    <location>
        <begin position="10"/>
        <end position="351"/>
    </location>
</feature>
<dbReference type="InterPro" id="IPR013149">
    <property type="entry name" value="ADH-like_C"/>
</dbReference>
<dbReference type="RefSeq" id="WP_048385305.1">
    <property type="nucleotide sequence ID" value="NZ_CP011494.1"/>
</dbReference>
<dbReference type="CDD" id="cd08278">
    <property type="entry name" value="benzyl_alcohol_DH"/>
    <property type="match status" value="1"/>
</dbReference>
<dbReference type="AlphaFoldDB" id="A0A0H4I417"/>
<dbReference type="InterPro" id="IPR002328">
    <property type="entry name" value="ADH_Zn_CS"/>
</dbReference>
<evidence type="ECO:0000256" key="2">
    <source>
        <dbReference type="ARBA" id="ARBA00022723"/>
    </source>
</evidence>
<dbReference type="PANTHER" id="PTHR43880:SF12">
    <property type="entry name" value="ALCOHOL DEHYDROGENASE CLASS-3"/>
    <property type="match status" value="1"/>
</dbReference>
<organism evidence="8 9">
    <name type="scientific">Marinobacter psychrophilus</name>
    <dbReference type="NCBI Taxonomy" id="330734"/>
    <lineage>
        <taxon>Bacteria</taxon>
        <taxon>Pseudomonadati</taxon>
        <taxon>Pseudomonadota</taxon>
        <taxon>Gammaproteobacteria</taxon>
        <taxon>Pseudomonadales</taxon>
        <taxon>Marinobacteraceae</taxon>
        <taxon>Marinobacter</taxon>
    </lineage>
</organism>
<dbReference type="FunFam" id="3.40.50.720:FF:000003">
    <property type="entry name" value="S-(hydroxymethyl)glutathione dehydrogenase"/>
    <property type="match status" value="1"/>
</dbReference>
<proteinExistence type="inferred from homology"/>
<dbReference type="PROSITE" id="PS00059">
    <property type="entry name" value="ADH_ZINC"/>
    <property type="match status" value="1"/>
</dbReference>
<comment type="cofactor">
    <cofactor evidence="1 6">
        <name>Zn(2+)</name>
        <dbReference type="ChEBI" id="CHEBI:29105"/>
    </cofactor>
</comment>
<dbReference type="PATRIC" id="fig|330734.3.peg.1765"/>
<protein>
    <submittedName>
        <fullName evidence="8">Alcohol dehydrogenase</fullName>
    </submittedName>
</protein>
<sequence>MDIIAAVTRGKSEDFLVETIQIDDPRPGEVRVKVIATGMCHTDLVVRDQYLPVPLPAVLGHEAAGIVDAVGEGVKKLKPGDHVVMTFDSCHQCPSCYEGDTVYCENFLGINLLSAARPDGSTTLSRNNEVIHSNFFQQSSFASYAMGTEDSVVKVTKDVELEILGPLGCGIQTGAGAVMNSLAPEAGSTIAIFGAGSVGLSAIMAARIVGCTIIIAVDIMPSRLKIALELGATHTLNPQDGDIVEAIHAITGGGVNYSLEATAIPAVFCQAVDSLAVRGVCGLIGLPPAGTKVSLDMVNLLLGRTVRGIIEGDSKPDTFIPKLIELYRQGRFPFDKLIKFYDLKDINQAAHDSETGLVIKPIIRMPH</sequence>
<comment type="similarity">
    <text evidence="6">Belongs to the zinc-containing alcohol dehydrogenase family.</text>
</comment>
<evidence type="ECO:0000259" key="7">
    <source>
        <dbReference type="SMART" id="SM00829"/>
    </source>
</evidence>
<reference evidence="8 9" key="1">
    <citation type="submission" date="2015-05" db="EMBL/GenBank/DDBJ databases">
        <title>Complete genome of Marinobacter psychrophilus strain 20041T isolated from sea-ice of the Canadian Basin.</title>
        <authorList>
            <person name="Song L."/>
            <person name="Ren L."/>
            <person name="Yu Y."/>
            <person name="Wang X."/>
        </authorList>
    </citation>
    <scope>NUCLEOTIDE SEQUENCE [LARGE SCALE GENOMIC DNA]</scope>
    <source>
        <strain evidence="8 9">20041</strain>
    </source>
</reference>
<dbReference type="GO" id="GO:0008270">
    <property type="term" value="F:zinc ion binding"/>
    <property type="evidence" value="ECO:0007669"/>
    <property type="project" value="InterPro"/>
</dbReference>
<dbReference type="Pfam" id="PF08240">
    <property type="entry name" value="ADH_N"/>
    <property type="match status" value="1"/>
</dbReference>
<dbReference type="STRING" id="330734.ABA45_08405"/>
<dbReference type="InterPro" id="IPR013154">
    <property type="entry name" value="ADH-like_N"/>
</dbReference>
<dbReference type="InterPro" id="IPR020843">
    <property type="entry name" value="ER"/>
</dbReference>
<keyword evidence="4" id="KW-0560">Oxidoreductase</keyword>
<keyword evidence="9" id="KW-1185">Reference proteome</keyword>
<keyword evidence="2 6" id="KW-0479">Metal-binding</keyword>
<dbReference type="Pfam" id="PF00107">
    <property type="entry name" value="ADH_zinc_N"/>
    <property type="match status" value="1"/>
</dbReference>
<accession>A0A0H4I417</accession>
<name>A0A0H4I417_9GAMM</name>
<evidence type="ECO:0000256" key="1">
    <source>
        <dbReference type="ARBA" id="ARBA00001947"/>
    </source>
</evidence>
<gene>
    <name evidence="8" type="ORF">ABA45_08405</name>
</gene>
<evidence type="ECO:0000313" key="9">
    <source>
        <dbReference type="Proteomes" id="UP000036406"/>
    </source>
</evidence>
<dbReference type="InterPro" id="IPR036291">
    <property type="entry name" value="NAD(P)-bd_dom_sf"/>
</dbReference>
<keyword evidence="5" id="KW-0520">NAD</keyword>
<dbReference type="Gene3D" id="3.40.50.720">
    <property type="entry name" value="NAD(P)-binding Rossmann-like Domain"/>
    <property type="match status" value="1"/>
</dbReference>
<keyword evidence="3 6" id="KW-0862">Zinc</keyword>
<dbReference type="GO" id="GO:0051903">
    <property type="term" value="F:S-(hydroxymethyl)glutathione dehydrogenase [NAD(P)+] activity"/>
    <property type="evidence" value="ECO:0007669"/>
    <property type="project" value="TreeGrafter"/>
</dbReference>
<evidence type="ECO:0000256" key="6">
    <source>
        <dbReference type="RuleBase" id="RU361277"/>
    </source>
</evidence>
<dbReference type="EMBL" id="CP011494">
    <property type="protein sequence ID" value="AKO52440.1"/>
    <property type="molecule type" value="Genomic_DNA"/>
</dbReference>
<dbReference type="Gene3D" id="3.90.180.10">
    <property type="entry name" value="Medium-chain alcohol dehydrogenases, catalytic domain"/>
    <property type="match status" value="1"/>
</dbReference>
<dbReference type="SUPFAM" id="SSF51735">
    <property type="entry name" value="NAD(P)-binding Rossmann-fold domains"/>
    <property type="match status" value="1"/>
</dbReference>
<dbReference type="GO" id="GO:0005829">
    <property type="term" value="C:cytosol"/>
    <property type="evidence" value="ECO:0007669"/>
    <property type="project" value="TreeGrafter"/>
</dbReference>
<dbReference type="Proteomes" id="UP000036406">
    <property type="component" value="Chromosome"/>
</dbReference>
<dbReference type="InterPro" id="IPR011032">
    <property type="entry name" value="GroES-like_sf"/>
</dbReference>
<dbReference type="SUPFAM" id="SSF50129">
    <property type="entry name" value="GroES-like"/>
    <property type="match status" value="1"/>
</dbReference>
<dbReference type="KEGG" id="mpq:ABA45_08405"/>
<evidence type="ECO:0000313" key="8">
    <source>
        <dbReference type="EMBL" id="AKO52440.1"/>
    </source>
</evidence>
<evidence type="ECO:0000256" key="4">
    <source>
        <dbReference type="ARBA" id="ARBA00023002"/>
    </source>
</evidence>
<evidence type="ECO:0000256" key="5">
    <source>
        <dbReference type="ARBA" id="ARBA00023027"/>
    </source>
</evidence>